<dbReference type="PATRIC" id="fig|1346330.5.peg.1456"/>
<dbReference type="EMBL" id="ATDL01000010">
    <property type="protein sequence ID" value="ERJ60137.1"/>
    <property type="molecule type" value="Genomic_DNA"/>
</dbReference>
<comment type="caution">
    <text evidence="1">The sequence shown here is derived from an EMBL/GenBank/DDBJ whole genome shotgun (WGS) entry which is preliminary data.</text>
</comment>
<organism evidence="1 2">
    <name type="scientific">Sphingobacterium paucimobilis HER1398</name>
    <dbReference type="NCBI Taxonomy" id="1346330"/>
    <lineage>
        <taxon>Bacteria</taxon>
        <taxon>Pseudomonadati</taxon>
        <taxon>Bacteroidota</taxon>
        <taxon>Sphingobacteriia</taxon>
        <taxon>Sphingobacteriales</taxon>
        <taxon>Sphingobacteriaceae</taxon>
        <taxon>Sphingobacterium</taxon>
    </lineage>
</organism>
<evidence type="ECO:0000313" key="2">
    <source>
        <dbReference type="Proteomes" id="UP000016584"/>
    </source>
</evidence>
<protein>
    <submittedName>
        <fullName evidence="1">Uncharacterized protein</fullName>
    </submittedName>
</protein>
<proteinExistence type="predicted"/>
<dbReference type="AlphaFoldDB" id="U2HX79"/>
<name>U2HX79_9SPHI</name>
<accession>U2HX79</accession>
<dbReference type="STRING" id="1346330.M472_15335"/>
<reference evidence="1 2" key="1">
    <citation type="journal article" date="2013" name="Genome Announc.">
        <title>The Draft Genome Sequence of Sphingomonas paucimobilis Strain HER1398 (Proteobacteria), Host to the Giant PAU Phage, Indicates That It Is a Member of the Genus Sphingobacterium (Bacteroidetes).</title>
        <authorList>
            <person name="White R.A.III."/>
            <person name="Suttle C.A."/>
        </authorList>
    </citation>
    <scope>NUCLEOTIDE SEQUENCE [LARGE SCALE GENOMIC DNA]</scope>
    <source>
        <strain evidence="1 2">HER1398</strain>
    </source>
</reference>
<dbReference type="Proteomes" id="UP000016584">
    <property type="component" value="Unassembled WGS sequence"/>
</dbReference>
<keyword evidence="2" id="KW-1185">Reference proteome</keyword>
<sequence>MTYDKENAMYYRITNDDKYLYLNFYKDEYAAKVIKPGGIMIFFNTVGEKDTLNVPNILFPVYSYPNRDFEIILARGFTGVPASKMSIYNKYGITGEAKYKEISTKSEYAKDYSIFEGKISIPRKLLKDNSTMLSIMLLLRGVRLKPLPVGANLGILMNTTPEQNIYFSNIDYWTHSWIDYQLK</sequence>
<gene>
    <name evidence="1" type="ORF">M472_15335</name>
</gene>
<evidence type="ECO:0000313" key="1">
    <source>
        <dbReference type="EMBL" id="ERJ60137.1"/>
    </source>
</evidence>